<dbReference type="AlphaFoldDB" id="A0AAN6XT66"/>
<evidence type="ECO:0000259" key="4">
    <source>
        <dbReference type="Pfam" id="PF14420"/>
    </source>
</evidence>
<dbReference type="InterPro" id="IPR036770">
    <property type="entry name" value="Ankyrin_rpt-contain_sf"/>
</dbReference>
<proteinExistence type="predicted"/>
<evidence type="ECO:0000256" key="2">
    <source>
        <dbReference type="ARBA" id="ARBA00023043"/>
    </source>
</evidence>
<dbReference type="InterPro" id="IPR002110">
    <property type="entry name" value="Ankyrin_rpt"/>
</dbReference>
<dbReference type="SUPFAM" id="SSF48403">
    <property type="entry name" value="Ankyrin repeat"/>
    <property type="match status" value="2"/>
</dbReference>
<feature type="repeat" description="ANK" evidence="3">
    <location>
        <begin position="975"/>
        <end position="1007"/>
    </location>
</feature>
<accession>A0AAN6XT66</accession>
<dbReference type="EMBL" id="MU858403">
    <property type="protein sequence ID" value="KAK4206478.1"/>
    <property type="molecule type" value="Genomic_DNA"/>
</dbReference>
<evidence type="ECO:0000313" key="5">
    <source>
        <dbReference type="EMBL" id="KAK4206478.1"/>
    </source>
</evidence>
<dbReference type="SMART" id="SM00248">
    <property type="entry name" value="ANK"/>
    <property type="match status" value="10"/>
</dbReference>
<keyword evidence="1" id="KW-0677">Repeat</keyword>
<evidence type="ECO:0000313" key="6">
    <source>
        <dbReference type="Proteomes" id="UP001301769"/>
    </source>
</evidence>
<evidence type="ECO:0000256" key="3">
    <source>
        <dbReference type="PROSITE-ProRule" id="PRU00023"/>
    </source>
</evidence>
<protein>
    <recommendedName>
        <fullName evidence="4">Clr5 domain-containing protein</fullName>
    </recommendedName>
</protein>
<name>A0AAN6XT66_9PEZI</name>
<dbReference type="Proteomes" id="UP001301769">
    <property type="component" value="Unassembled WGS sequence"/>
</dbReference>
<gene>
    <name evidence="5" type="ORF">QBC37DRAFT_393436</name>
</gene>
<dbReference type="PROSITE" id="PS50088">
    <property type="entry name" value="ANK_REPEAT"/>
    <property type="match status" value="2"/>
</dbReference>
<sequence length="1097" mass="122601">MPRQKKGPTDEEWGLQKSRIKEIFDRKGNDGDKVTVAKLREIMKRGHSFDAPLWQYEAKLKEWNLKRNGRLEDWAVVISKVDQLGEGGMIVRVLMSGHAVEKKIINRNRRLVNKLKAAGKQLCPFDEFQNQADEWVSYTGDQCLEEVTRPLVAPRSGLATFDSRDIAPSLNVETNIDLKFDLSRVHPFMTNPSIAFTLLPTGAQVDLKGAAIIVQRFGRVDESVVREMLRQLRDIRCQPNGCAQASCGSQNLLWTILNCCEVTFAVASIRHLLENCCVGWAATLIESLIEAPEEAGPPLCNFATTTVLHILDGCERSRASVMSLSRLADVLAEFLRSLSGRDRALSYEFAMTAIDRFIEDCKTYGYPDGFPISILISLVHIPTDAALRANDPICNFAMSTVGRLVERYNSLEKPNYQIRSPEEALAECLCVAASRADVLVCKFLLNLIPVSHHALITAARANSNNPIIDLFLNDKSICEALQKAPSICCTCHNYWQSLRRPGDPSGCKISTRTALGDAVRRRDLDLVARLEKAGAWRLVQDNCKAFKDLFSAAIETVASDFLSRLLKIWNDRLPGWSHSQLDDILHIVYLSIEKDMTDIALSLLDTAIQRKDFRSFTWNGFGHSYKRGGILFHLALARRNERIVEVLLESDMGFLKPDLTLPTWCRFEGMQESALLLANRWKGHPFVQELIHLGCALYGALEQAVKAEELELVRFLLRWNWDPKELGTSFLHALMKHNKELVQLLMAAGADPANVDAFRFAIGAGCKISEGLSSMSADSKIFQILVDKDADWEALGILIHAFKTRYPNGRSGFGADALIIVLTGNDINLLRRLLQDARLDVNSYASNYSNYMKSNYSFSPLGFAIRHCREIGLELEQVEMLLQAGADINAVAEGLYLDNRKMDKPPETALQVVIRTRDLQMVEFLVHRGAKVNHPARRGLKMTPLQTACSIGSYPIAEFLLNQGAEVNAPPAYSAGATALQFAAISGSTRIVELLLQRGADIHAAPSKYNGRTALQGAAEHGRMHVLNILWERGNGRFPDEEIRMAQEFARKNRNPACAEHLDWLSEVSPAERRLQIGDLAHMAVPETETWEGEGLR</sequence>
<reference evidence="5" key="2">
    <citation type="submission" date="2023-05" db="EMBL/GenBank/DDBJ databases">
        <authorList>
            <consortium name="Lawrence Berkeley National Laboratory"/>
            <person name="Steindorff A."/>
            <person name="Hensen N."/>
            <person name="Bonometti L."/>
            <person name="Westerberg I."/>
            <person name="Brannstrom I.O."/>
            <person name="Guillou S."/>
            <person name="Cros-Aarteil S."/>
            <person name="Calhoun S."/>
            <person name="Haridas S."/>
            <person name="Kuo A."/>
            <person name="Mondo S."/>
            <person name="Pangilinan J."/>
            <person name="Riley R."/>
            <person name="Labutti K."/>
            <person name="Andreopoulos B."/>
            <person name="Lipzen A."/>
            <person name="Chen C."/>
            <person name="Yanf M."/>
            <person name="Daum C."/>
            <person name="Ng V."/>
            <person name="Clum A."/>
            <person name="Ohm R."/>
            <person name="Martin F."/>
            <person name="Silar P."/>
            <person name="Natvig D."/>
            <person name="Lalanne C."/>
            <person name="Gautier V."/>
            <person name="Ament-Velasquez S.L."/>
            <person name="Kruys A."/>
            <person name="Hutchinson M.I."/>
            <person name="Powell A.J."/>
            <person name="Barry K."/>
            <person name="Miller A.N."/>
            <person name="Grigoriev I.V."/>
            <person name="Debuchy R."/>
            <person name="Gladieux P."/>
            <person name="Thoren M.H."/>
            <person name="Johannesson H."/>
        </authorList>
    </citation>
    <scope>NUCLEOTIDE SEQUENCE</scope>
    <source>
        <strain evidence="5">PSN293</strain>
    </source>
</reference>
<comment type="caution">
    <text evidence="5">The sequence shown here is derived from an EMBL/GenBank/DDBJ whole genome shotgun (WGS) entry which is preliminary data.</text>
</comment>
<evidence type="ECO:0000256" key="1">
    <source>
        <dbReference type="ARBA" id="ARBA00022737"/>
    </source>
</evidence>
<dbReference type="PROSITE" id="PS50297">
    <property type="entry name" value="ANK_REP_REGION"/>
    <property type="match status" value="2"/>
</dbReference>
<dbReference type="Gene3D" id="1.25.40.20">
    <property type="entry name" value="Ankyrin repeat-containing domain"/>
    <property type="match status" value="2"/>
</dbReference>
<feature type="repeat" description="ANK" evidence="3">
    <location>
        <begin position="940"/>
        <end position="972"/>
    </location>
</feature>
<dbReference type="PANTHER" id="PTHR24198">
    <property type="entry name" value="ANKYRIN REPEAT AND PROTEIN KINASE DOMAIN-CONTAINING PROTEIN"/>
    <property type="match status" value="1"/>
</dbReference>
<dbReference type="PANTHER" id="PTHR24198:SF165">
    <property type="entry name" value="ANKYRIN REPEAT-CONTAINING PROTEIN-RELATED"/>
    <property type="match status" value="1"/>
</dbReference>
<reference evidence="5" key="1">
    <citation type="journal article" date="2023" name="Mol. Phylogenet. Evol.">
        <title>Genome-scale phylogeny and comparative genomics of the fungal order Sordariales.</title>
        <authorList>
            <person name="Hensen N."/>
            <person name="Bonometti L."/>
            <person name="Westerberg I."/>
            <person name="Brannstrom I.O."/>
            <person name="Guillou S."/>
            <person name="Cros-Aarteil S."/>
            <person name="Calhoun S."/>
            <person name="Haridas S."/>
            <person name="Kuo A."/>
            <person name="Mondo S."/>
            <person name="Pangilinan J."/>
            <person name="Riley R."/>
            <person name="LaButti K."/>
            <person name="Andreopoulos B."/>
            <person name="Lipzen A."/>
            <person name="Chen C."/>
            <person name="Yan M."/>
            <person name="Daum C."/>
            <person name="Ng V."/>
            <person name="Clum A."/>
            <person name="Steindorff A."/>
            <person name="Ohm R.A."/>
            <person name="Martin F."/>
            <person name="Silar P."/>
            <person name="Natvig D.O."/>
            <person name="Lalanne C."/>
            <person name="Gautier V."/>
            <person name="Ament-Velasquez S.L."/>
            <person name="Kruys A."/>
            <person name="Hutchinson M.I."/>
            <person name="Powell A.J."/>
            <person name="Barry K."/>
            <person name="Miller A.N."/>
            <person name="Grigoriev I.V."/>
            <person name="Debuchy R."/>
            <person name="Gladieux P."/>
            <person name="Hiltunen Thoren M."/>
            <person name="Johannesson H."/>
        </authorList>
    </citation>
    <scope>NUCLEOTIDE SEQUENCE</scope>
    <source>
        <strain evidence="5">PSN293</strain>
    </source>
</reference>
<dbReference type="InterPro" id="IPR025676">
    <property type="entry name" value="Clr5_dom"/>
</dbReference>
<dbReference type="Pfam" id="PF14420">
    <property type="entry name" value="Clr5"/>
    <property type="match status" value="1"/>
</dbReference>
<feature type="domain" description="Clr5" evidence="4">
    <location>
        <begin position="10"/>
        <end position="66"/>
    </location>
</feature>
<keyword evidence="2 3" id="KW-0040">ANK repeat</keyword>
<organism evidence="5 6">
    <name type="scientific">Rhypophila decipiens</name>
    <dbReference type="NCBI Taxonomy" id="261697"/>
    <lineage>
        <taxon>Eukaryota</taxon>
        <taxon>Fungi</taxon>
        <taxon>Dikarya</taxon>
        <taxon>Ascomycota</taxon>
        <taxon>Pezizomycotina</taxon>
        <taxon>Sordariomycetes</taxon>
        <taxon>Sordariomycetidae</taxon>
        <taxon>Sordariales</taxon>
        <taxon>Naviculisporaceae</taxon>
        <taxon>Rhypophila</taxon>
    </lineage>
</organism>
<dbReference type="Pfam" id="PF12796">
    <property type="entry name" value="Ank_2"/>
    <property type="match status" value="2"/>
</dbReference>
<keyword evidence="6" id="KW-1185">Reference proteome</keyword>